<protein>
    <submittedName>
        <fullName evidence="3">Uncharacterized protein</fullName>
    </submittedName>
</protein>
<name>A0A8H3TVJ1_9TREE</name>
<gene>
    <name evidence="3" type="ORF">NliqN6_4080</name>
</gene>
<sequence>MQRNTTPRSVRRSATSESRRRNTVASGTTHRREGSLRREGMAGIPSPRRRARKEAAAITIESDTDTSVEEIEMVDFQNNFASASRRPRAQQERPLDIVASIIWPFKIVLRLVQYILWLTVSVLSAMLSPTFLPILLPIIAVAVAGVCVLIAVQYGLPYLLRTVISLVKTPFKLLWLLYAGNIHLSDIRIGETLKSIGNGLPSGVAVTQGFCNIAPIPILCNVGLFDKMRALQEQDRAIVARKLQKEGQDALDIFDSVIKLGTGGADGGLHHTKIWELATAIKVSSNLAEKFEIAYEMRQLGDLSRDLSDEISVLAAESNSVFAWTVREFDRLFHTLADDQAGLTTKELDDRVHRVMVRIQANLDNLYRITERTIPKAEAGSALGGRIIESVSWEVDRLEKGIKAEPGWKHSWEQAQRFIRGEHEPSKLDVLHNDLALSKLTVQNLQEIRLNLEIIRKHLRSHRNEVGLFSSGLMGFHLGFPSREESEPASAAKIELNMLEEIVSEMKGALAATKQHRKGQALLELD</sequence>
<keyword evidence="2" id="KW-0812">Transmembrane</keyword>
<feature type="compositionally biased region" description="Polar residues" evidence="1">
    <location>
        <begin position="1"/>
        <end position="16"/>
    </location>
</feature>
<keyword evidence="2" id="KW-1133">Transmembrane helix</keyword>
<feature type="transmembrane region" description="Helical" evidence="2">
    <location>
        <begin position="107"/>
        <end position="128"/>
    </location>
</feature>
<accession>A0A8H3TVJ1</accession>
<feature type="region of interest" description="Disordered" evidence="1">
    <location>
        <begin position="1"/>
        <end position="53"/>
    </location>
</feature>
<proteinExistence type="predicted"/>
<dbReference type="Proteomes" id="UP000620104">
    <property type="component" value="Unassembled WGS sequence"/>
</dbReference>
<organism evidence="3 4">
    <name type="scientific">Naganishia liquefaciens</name>
    <dbReference type="NCBI Taxonomy" id="104408"/>
    <lineage>
        <taxon>Eukaryota</taxon>
        <taxon>Fungi</taxon>
        <taxon>Dikarya</taxon>
        <taxon>Basidiomycota</taxon>
        <taxon>Agaricomycotina</taxon>
        <taxon>Tremellomycetes</taxon>
        <taxon>Filobasidiales</taxon>
        <taxon>Filobasidiaceae</taxon>
        <taxon>Naganishia</taxon>
    </lineage>
</organism>
<dbReference type="EMBL" id="BLZA01000023">
    <property type="protein sequence ID" value="GHJ87678.1"/>
    <property type="molecule type" value="Genomic_DNA"/>
</dbReference>
<evidence type="ECO:0000313" key="4">
    <source>
        <dbReference type="Proteomes" id="UP000620104"/>
    </source>
</evidence>
<feature type="transmembrane region" description="Helical" evidence="2">
    <location>
        <begin position="134"/>
        <end position="156"/>
    </location>
</feature>
<keyword evidence="4" id="KW-1185">Reference proteome</keyword>
<evidence type="ECO:0000256" key="2">
    <source>
        <dbReference type="SAM" id="Phobius"/>
    </source>
</evidence>
<dbReference type="AlphaFoldDB" id="A0A8H3TVJ1"/>
<keyword evidence="2" id="KW-0472">Membrane</keyword>
<feature type="compositionally biased region" description="Basic and acidic residues" evidence="1">
    <location>
        <begin position="30"/>
        <end position="40"/>
    </location>
</feature>
<reference evidence="3" key="1">
    <citation type="submission" date="2020-07" db="EMBL/GenBank/DDBJ databases">
        <title>Draft Genome Sequence of a Deep-Sea Yeast, Naganishia (Cryptococcus) liquefaciens strain N6.</title>
        <authorList>
            <person name="Han Y.W."/>
            <person name="Kajitani R."/>
            <person name="Morimoto H."/>
            <person name="Parhat M."/>
            <person name="Tsubouchi H."/>
            <person name="Bakenova O."/>
            <person name="Ogata M."/>
            <person name="Argunhan B."/>
            <person name="Aoki R."/>
            <person name="Kajiwara S."/>
            <person name="Itoh T."/>
            <person name="Iwasaki H."/>
        </authorList>
    </citation>
    <scope>NUCLEOTIDE SEQUENCE</scope>
    <source>
        <strain evidence="3">N6</strain>
    </source>
</reference>
<comment type="caution">
    <text evidence="3">The sequence shown here is derived from an EMBL/GenBank/DDBJ whole genome shotgun (WGS) entry which is preliminary data.</text>
</comment>
<evidence type="ECO:0000313" key="3">
    <source>
        <dbReference type="EMBL" id="GHJ87678.1"/>
    </source>
</evidence>
<dbReference type="OrthoDB" id="2526823at2759"/>
<evidence type="ECO:0000256" key="1">
    <source>
        <dbReference type="SAM" id="MobiDB-lite"/>
    </source>
</evidence>